<sequence length="153" mass="17185">LFFVCFHKNTVFTVQEHTQITLSPQERFELTKKLSNITNEVVTLNYTDPSGNEIVDHLAKLSPSQLSDVVNLMVGDKAMLSDGMTSSEIIEKLKTVMDTRNEYLAKKLNEAVAQLHEIDINTSESLVGVVKTLDNVLRETNSWNIAQLPVTHL</sequence>
<accession>A0A3P6QRQ9</accession>
<evidence type="ECO:0000313" key="1">
    <source>
        <dbReference type="EMBL" id="VDK53526.1"/>
    </source>
</evidence>
<dbReference type="EMBL" id="UYRV01006274">
    <property type="protein sequence ID" value="VDK53526.1"/>
    <property type="molecule type" value="Genomic_DNA"/>
</dbReference>
<keyword evidence="2" id="KW-1185">Reference proteome</keyword>
<name>A0A3P6QRQ9_CYLGO</name>
<dbReference type="AlphaFoldDB" id="A0A3P6QRQ9"/>
<feature type="non-terminal residue" evidence="1">
    <location>
        <position position="1"/>
    </location>
</feature>
<organism evidence="1 2">
    <name type="scientific">Cylicostephanus goldi</name>
    <name type="common">Nematode worm</name>
    <dbReference type="NCBI Taxonomy" id="71465"/>
    <lineage>
        <taxon>Eukaryota</taxon>
        <taxon>Metazoa</taxon>
        <taxon>Ecdysozoa</taxon>
        <taxon>Nematoda</taxon>
        <taxon>Chromadorea</taxon>
        <taxon>Rhabditida</taxon>
        <taxon>Rhabditina</taxon>
        <taxon>Rhabditomorpha</taxon>
        <taxon>Strongyloidea</taxon>
        <taxon>Strongylidae</taxon>
        <taxon>Cylicostephanus</taxon>
    </lineage>
</organism>
<dbReference type="OrthoDB" id="5875996at2759"/>
<reference evidence="1 2" key="1">
    <citation type="submission" date="2018-11" db="EMBL/GenBank/DDBJ databases">
        <authorList>
            <consortium name="Pathogen Informatics"/>
        </authorList>
    </citation>
    <scope>NUCLEOTIDE SEQUENCE [LARGE SCALE GENOMIC DNA]</scope>
</reference>
<evidence type="ECO:0000313" key="2">
    <source>
        <dbReference type="Proteomes" id="UP000271889"/>
    </source>
</evidence>
<proteinExistence type="predicted"/>
<gene>
    <name evidence="1" type="ORF">CGOC_LOCUS2708</name>
</gene>
<dbReference type="Proteomes" id="UP000271889">
    <property type="component" value="Unassembled WGS sequence"/>
</dbReference>
<protein>
    <submittedName>
        <fullName evidence="1">Uncharacterized protein</fullName>
    </submittedName>
</protein>